<sequence length="340" mass="34007">MTNPSDPWSRRPEPEPADGPTEKAGPAEGQTGYTSDAGEAYGQTQSINYGEAALNPPGDHSPTEYFGQPPGPDATRVMPPPDTHWGGYENGGGYTPPPGEQQGGYQPTAAYGTPPGYQPTATFESGPGYPPTASYPNDPGAGAYGAGPAGAYGASGYSGQPGYPGGPGGPGGYPPAGQPGPQPPRKNTTKWVVLGLAVIVLVAVAGVLIGALLADKDSSDTASSTTTARTTFVMPNLPGNSSQPLPSGIPEIPGLGEIDSLGATLGTVAANDGKTLTLTSLSGTSVTVKTDDSTQVISLGSTKVADLPVGEMVMVQGDKAADGSIQAKIIISTSLPGGTR</sequence>
<dbReference type="EMBL" id="CP059399">
    <property type="protein sequence ID" value="QLY30795.1"/>
    <property type="molecule type" value="Genomic_DNA"/>
</dbReference>
<evidence type="ECO:0000256" key="1">
    <source>
        <dbReference type="SAM" id="MobiDB-lite"/>
    </source>
</evidence>
<keyword evidence="2" id="KW-0812">Transmembrane</keyword>
<feature type="compositionally biased region" description="Gly residues" evidence="1">
    <location>
        <begin position="162"/>
        <end position="171"/>
    </location>
</feature>
<feature type="region of interest" description="Disordered" evidence="1">
    <location>
        <begin position="1"/>
        <end position="135"/>
    </location>
</feature>
<protein>
    <recommendedName>
        <fullName evidence="3">DUF5666 domain-containing protein</fullName>
    </recommendedName>
</protein>
<dbReference type="KEGG" id="nhu:H0264_37870"/>
<reference evidence="4 5" key="1">
    <citation type="submission" date="2020-07" db="EMBL/GenBank/DDBJ databases">
        <authorList>
            <person name="Zhuang K."/>
            <person name="Ran Y."/>
        </authorList>
    </citation>
    <scope>NUCLEOTIDE SEQUENCE [LARGE SCALE GENOMIC DNA]</scope>
    <source>
        <strain evidence="4 5">WCH-YHL-001</strain>
    </source>
</reference>
<accession>A0A7D6VEM8</accession>
<gene>
    <name evidence="4" type="ORF">H0264_37870</name>
</gene>
<dbReference type="InterPro" id="IPR043724">
    <property type="entry name" value="DUF5666"/>
</dbReference>
<dbReference type="AlphaFoldDB" id="A0A7D6VEM8"/>
<evidence type="ECO:0000313" key="5">
    <source>
        <dbReference type="Proteomes" id="UP000515512"/>
    </source>
</evidence>
<evidence type="ECO:0000313" key="4">
    <source>
        <dbReference type="EMBL" id="QLY30795.1"/>
    </source>
</evidence>
<dbReference type="Proteomes" id="UP000515512">
    <property type="component" value="Chromosome"/>
</dbReference>
<feature type="domain" description="DUF5666" evidence="3">
    <location>
        <begin position="266"/>
        <end position="328"/>
    </location>
</feature>
<keyword evidence="2" id="KW-1133">Transmembrane helix</keyword>
<evidence type="ECO:0000259" key="3">
    <source>
        <dbReference type="Pfam" id="PF18914"/>
    </source>
</evidence>
<feature type="region of interest" description="Disordered" evidence="1">
    <location>
        <begin position="161"/>
        <end position="186"/>
    </location>
</feature>
<dbReference type="Pfam" id="PF18914">
    <property type="entry name" value="DUF5666"/>
    <property type="match status" value="1"/>
</dbReference>
<name>A0A7D6VEM8_9NOCA</name>
<feature type="compositionally biased region" description="Low complexity" evidence="1">
    <location>
        <begin position="220"/>
        <end position="231"/>
    </location>
</feature>
<keyword evidence="2" id="KW-0472">Membrane</keyword>
<feature type="compositionally biased region" description="Pro residues" evidence="1">
    <location>
        <begin position="172"/>
        <end position="184"/>
    </location>
</feature>
<dbReference type="RefSeq" id="WP_181581993.1">
    <property type="nucleotide sequence ID" value="NZ_CP059399.1"/>
</dbReference>
<feature type="transmembrane region" description="Helical" evidence="2">
    <location>
        <begin position="191"/>
        <end position="214"/>
    </location>
</feature>
<evidence type="ECO:0000256" key="2">
    <source>
        <dbReference type="SAM" id="Phobius"/>
    </source>
</evidence>
<organism evidence="4 5">
    <name type="scientific">Nocardia huaxiensis</name>
    <dbReference type="NCBI Taxonomy" id="2755382"/>
    <lineage>
        <taxon>Bacteria</taxon>
        <taxon>Bacillati</taxon>
        <taxon>Actinomycetota</taxon>
        <taxon>Actinomycetes</taxon>
        <taxon>Mycobacteriales</taxon>
        <taxon>Nocardiaceae</taxon>
        <taxon>Nocardia</taxon>
    </lineage>
</organism>
<proteinExistence type="predicted"/>
<feature type="region of interest" description="Disordered" evidence="1">
    <location>
        <begin position="218"/>
        <end position="244"/>
    </location>
</feature>
<keyword evidence="5" id="KW-1185">Reference proteome</keyword>